<dbReference type="CDD" id="cd01043">
    <property type="entry name" value="DPS"/>
    <property type="match status" value="1"/>
</dbReference>
<evidence type="ECO:0000256" key="2">
    <source>
        <dbReference type="RuleBase" id="RU003875"/>
    </source>
</evidence>
<dbReference type="PANTHER" id="PTHR42932">
    <property type="entry name" value="GENERAL STRESS PROTEIN 20U"/>
    <property type="match status" value="1"/>
</dbReference>
<dbReference type="EC" id="1.16.-.-" evidence="4"/>
<dbReference type="GO" id="GO:0016491">
    <property type="term" value="F:oxidoreductase activity"/>
    <property type="evidence" value="ECO:0007669"/>
    <property type="project" value="UniProtKB-KW"/>
</dbReference>
<organism evidence="4 5">
    <name type="scientific">Antarctobacter heliothermus</name>
    <dbReference type="NCBI Taxonomy" id="74033"/>
    <lineage>
        <taxon>Bacteria</taxon>
        <taxon>Pseudomonadati</taxon>
        <taxon>Pseudomonadota</taxon>
        <taxon>Alphaproteobacteria</taxon>
        <taxon>Rhodobacterales</taxon>
        <taxon>Roseobacteraceae</taxon>
        <taxon>Antarctobacter</taxon>
    </lineage>
</organism>
<dbReference type="Proteomes" id="UP000203589">
    <property type="component" value="Chromosome"/>
</dbReference>
<dbReference type="PRINTS" id="PR01346">
    <property type="entry name" value="HELNAPAPROT"/>
</dbReference>
<dbReference type="InterPro" id="IPR009078">
    <property type="entry name" value="Ferritin-like_SF"/>
</dbReference>
<dbReference type="PIRSF" id="PIRSF005900">
    <property type="entry name" value="Dps"/>
    <property type="match status" value="1"/>
</dbReference>
<name>A0A222E8L3_9RHOB</name>
<evidence type="ECO:0000313" key="5">
    <source>
        <dbReference type="Proteomes" id="UP000203589"/>
    </source>
</evidence>
<dbReference type="AlphaFoldDB" id="A0A222E8L3"/>
<dbReference type="PANTHER" id="PTHR42932:SF3">
    <property type="entry name" value="DNA PROTECTION DURING STARVATION PROTEIN"/>
    <property type="match status" value="1"/>
</dbReference>
<protein>
    <submittedName>
        <fullName evidence="4">DNA protection during starvation protein</fullName>
        <ecNumber evidence="4">1.16.-.-</ecNumber>
    </submittedName>
</protein>
<keyword evidence="5" id="KW-1185">Reference proteome</keyword>
<comment type="similarity">
    <text evidence="1 2">Belongs to the Dps family.</text>
</comment>
<evidence type="ECO:0000313" key="4">
    <source>
        <dbReference type="EMBL" id="ASP22522.1"/>
    </source>
</evidence>
<dbReference type="RefSeq" id="WP_254694781.1">
    <property type="nucleotide sequence ID" value="NZ_CP022540.1"/>
</dbReference>
<proteinExistence type="inferred from homology"/>
<dbReference type="EMBL" id="CP022540">
    <property type="protein sequence ID" value="ASP22522.1"/>
    <property type="molecule type" value="Genomic_DNA"/>
</dbReference>
<dbReference type="InterPro" id="IPR008331">
    <property type="entry name" value="Ferritin_DPS_dom"/>
</dbReference>
<dbReference type="SUPFAM" id="SSF47240">
    <property type="entry name" value="Ferritin-like"/>
    <property type="match status" value="1"/>
</dbReference>
<sequence length="137" mass="15103">MAEVLTDTYRLVLKSRTYHWNVTGPLFYSLHEMTKPLYTDMFAAADVLAERIRALGKPALVNLGSLIAGPSERYPDGSLTADDMGRDLRADHATFAQRMRALVLTAEAAGDPVTADLATERAAFREKTAWMLRATAT</sequence>
<keyword evidence="4" id="KW-0560">Oxidoreductase</keyword>
<dbReference type="GO" id="GO:0008199">
    <property type="term" value="F:ferric iron binding"/>
    <property type="evidence" value="ECO:0007669"/>
    <property type="project" value="InterPro"/>
</dbReference>
<evidence type="ECO:0000256" key="1">
    <source>
        <dbReference type="ARBA" id="ARBA00009497"/>
    </source>
</evidence>
<feature type="domain" description="Ferritin/DPS" evidence="3">
    <location>
        <begin position="3"/>
        <end position="135"/>
    </location>
</feature>
<reference evidence="4 5" key="1">
    <citation type="submission" date="2017-07" db="EMBL/GenBank/DDBJ databases">
        <title>Genome Sequence of Antarctobacter heliothermus Strain SMS3 Isolated from a culture of the Diatom Skeletonema marinoi.</title>
        <authorList>
            <person name="Topel M."/>
            <person name="Pinder M.I.M."/>
            <person name="Johansson O.N."/>
            <person name="Kourtchenko O."/>
            <person name="Godhe A."/>
            <person name="Clarke A.K."/>
        </authorList>
    </citation>
    <scope>NUCLEOTIDE SEQUENCE [LARGE SCALE GENOMIC DNA]</scope>
    <source>
        <strain evidence="4 5">SMS3</strain>
    </source>
</reference>
<dbReference type="Gene3D" id="1.20.1260.10">
    <property type="match status" value="1"/>
</dbReference>
<gene>
    <name evidence="4" type="ORF">ANTHELSMS3_03906</name>
</gene>
<dbReference type="KEGG" id="aht:ANTHELSMS3_03906"/>
<accession>A0A222E8L3</accession>
<dbReference type="InterPro" id="IPR002177">
    <property type="entry name" value="DPS_DNA-bd"/>
</dbReference>
<evidence type="ECO:0000259" key="3">
    <source>
        <dbReference type="Pfam" id="PF00210"/>
    </source>
</evidence>
<dbReference type="Pfam" id="PF00210">
    <property type="entry name" value="Ferritin"/>
    <property type="match status" value="1"/>
</dbReference>
<dbReference type="InterPro" id="IPR012347">
    <property type="entry name" value="Ferritin-like"/>
</dbReference>